<accession>A0A1X1XMC1</accession>
<name>A0A1X1XMC1_9MYCO</name>
<proteinExistence type="predicted"/>
<sequence>MTRNLGPGPIHRSETASAARPVAASPGRHFGAQSYARPLAGLATIAVVAAIFAVAVGLFQGSFTESVPVTVISPRAGLVMNPDAKVKLRGVQVGKVTSIDSLPNGQAALRLAMDPSQLRFIPANVLVDITSSTVFGAKFVQLVTPAEPSAQRLHAGQTLAGEHVMVEVNTVFQQLTSVLAQIEPAKLNETLGALAKAFSGRGAQLGQSLSDLDSFLAELEPSLPALSHDIAVSPAVFNAYADAAPNLVKTVANASKISQSIVDEQNNLDELLLSAIGLADVGNEVLSANRTPLTNVLHLLVPTTDLTSEYHEVFTCALGGLVTLSHGQPLAEPSINISASLTWGGERYRYPTNLPKVAATGGPHCLGLPNLPFNTHPPQLISDIGANPVGYGNPQLLINSDLLKQLLYGPIAGPPRNSAQIGQPG</sequence>
<keyword evidence="2" id="KW-0472">Membrane</keyword>
<keyword evidence="6" id="KW-1185">Reference proteome</keyword>
<dbReference type="Proteomes" id="UP000193487">
    <property type="component" value="Unassembled WGS sequence"/>
</dbReference>
<reference evidence="5 6" key="1">
    <citation type="submission" date="2016-01" db="EMBL/GenBank/DDBJ databases">
        <title>The new phylogeny of the genus Mycobacterium.</title>
        <authorList>
            <person name="Tarcisio F."/>
            <person name="Conor M."/>
            <person name="Antonella G."/>
            <person name="Elisabetta G."/>
            <person name="Giulia F.S."/>
            <person name="Sara T."/>
            <person name="Anna F."/>
            <person name="Clotilde B."/>
            <person name="Roberto B."/>
            <person name="Veronica D.S."/>
            <person name="Fabio R."/>
            <person name="Monica P."/>
            <person name="Olivier J."/>
            <person name="Enrico T."/>
            <person name="Nicola S."/>
        </authorList>
    </citation>
    <scope>NUCLEOTIDE SEQUENCE [LARGE SCALE GENOMIC DNA]</scope>
    <source>
        <strain evidence="5 6">DSM 45166</strain>
    </source>
</reference>
<evidence type="ECO:0000259" key="4">
    <source>
        <dbReference type="Pfam" id="PF11887"/>
    </source>
</evidence>
<feature type="domain" description="Mce/MlaD" evidence="3">
    <location>
        <begin position="67"/>
        <end position="144"/>
    </location>
</feature>
<comment type="caution">
    <text evidence="5">The sequence shown here is derived from an EMBL/GenBank/DDBJ whole genome shotgun (WGS) entry which is preliminary data.</text>
</comment>
<dbReference type="PANTHER" id="PTHR33371">
    <property type="entry name" value="INTERMEMBRANE PHOSPHOLIPID TRANSPORT SYSTEM BINDING PROTEIN MLAD-RELATED"/>
    <property type="match status" value="1"/>
</dbReference>
<dbReference type="InterPro" id="IPR024516">
    <property type="entry name" value="Mce_C"/>
</dbReference>
<dbReference type="Pfam" id="PF11887">
    <property type="entry name" value="Mce4_CUP1"/>
    <property type="match status" value="1"/>
</dbReference>
<dbReference type="InterPro" id="IPR005693">
    <property type="entry name" value="Mce"/>
</dbReference>
<dbReference type="GO" id="GO:0051701">
    <property type="term" value="P:biological process involved in interaction with host"/>
    <property type="evidence" value="ECO:0007669"/>
    <property type="project" value="TreeGrafter"/>
</dbReference>
<dbReference type="Pfam" id="PF02470">
    <property type="entry name" value="MlaD"/>
    <property type="match status" value="1"/>
</dbReference>
<dbReference type="NCBIfam" id="TIGR00996">
    <property type="entry name" value="Mtu_fam_mce"/>
    <property type="match status" value="1"/>
</dbReference>
<dbReference type="InterPro" id="IPR003399">
    <property type="entry name" value="Mce/MlaD"/>
</dbReference>
<evidence type="ECO:0000256" key="1">
    <source>
        <dbReference type="SAM" id="MobiDB-lite"/>
    </source>
</evidence>
<feature type="domain" description="Mammalian cell entry C-terminal" evidence="4">
    <location>
        <begin position="149"/>
        <end position="363"/>
    </location>
</feature>
<evidence type="ECO:0000259" key="3">
    <source>
        <dbReference type="Pfam" id="PF02470"/>
    </source>
</evidence>
<feature type="region of interest" description="Disordered" evidence="1">
    <location>
        <begin position="1"/>
        <end position="22"/>
    </location>
</feature>
<dbReference type="GO" id="GO:0005576">
    <property type="term" value="C:extracellular region"/>
    <property type="evidence" value="ECO:0007669"/>
    <property type="project" value="TreeGrafter"/>
</dbReference>
<feature type="transmembrane region" description="Helical" evidence="2">
    <location>
        <begin position="39"/>
        <end position="59"/>
    </location>
</feature>
<dbReference type="EMBL" id="LQPE01000152">
    <property type="protein sequence ID" value="ORV99950.1"/>
    <property type="molecule type" value="Genomic_DNA"/>
</dbReference>
<evidence type="ECO:0000256" key="2">
    <source>
        <dbReference type="SAM" id="Phobius"/>
    </source>
</evidence>
<dbReference type="RefSeq" id="WP_057003168.1">
    <property type="nucleotide sequence ID" value="NZ_BBKA01000114.1"/>
</dbReference>
<dbReference type="AlphaFoldDB" id="A0A1X1XMC1"/>
<dbReference type="InterPro" id="IPR052336">
    <property type="entry name" value="MlaD_Phospholipid_Transporter"/>
</dbReference>
<organism evidence="5 6">
    <name type="scientific">Mycobacterium kyorinense</name>
    <dbReference type="NCBI Taxonomy" id="487514"/>
    <lineage>
        <taxon>Bacteria</taxon>
        <taxon>Bacillati</taxon>
        <taxon>Actinomycetota</taxon>
        <taxon>Actinomycetes</taxon>
        <taxon>Mycobacteriales</taxon>
        <taxon>Mycobacteriaceae</taxon>
        <taxon>Mycobacterium</taxon>
    </lineage>
</organism>
<gene>
    <name evidence="5" type="ORF">AWC14_11295</name>
</gene>
<keyword evidence="2" id="KW-1133">Transmembrane helix</keyword>
<protein>
    <submittedName>
        <fullName evidence="5">MCE-family protein</fullName>
    </submittedName>
</protein>
<keyword evidence="2" id="KW-0812">Transmembrane</keyword>
<dbReference type="PANTHER" id="PTHR33371:SF19">
    <property type="entry name" value="MCE-FAMILY PROTEIN MCE4A"/>
    <property type="match status" value="1"/>
</dbReference>
<evidence type="ECO:0000313" key="6">
    <source>
        <dbReference type="Proteomes" id="UP000193487"/>
    </source>
</evidence>
<evidence type="ECO:0000313" key="5">
    <source>
        <dbReference type="EMBL" id="ORV99950.1"/>
    </source>
</evidence>